<protein>
    <submittedName>
        <fullName evidence="1">Uncharacterized protein</fullName>
    </submittedName>
</protein>
<keyword evidence="2" id="KW-1185">Reference proteome</keyword>
<reference evidence="1 2" key="1">
    <citation type="journal article" date="2020" name="Cell">
        <title>Large-Scale Comparative Analyses of Tick Genomes Elucidate Their Genetic Diversity and Vector Capacities.</title>
        <authorList>
            <consortium name="Tick Genome and Microbiome Consortium (TIGMIC)"/>
            <person name="Jia N."/>
            <person name="Wang J."/>
            <person name="Shi W."/>
            <person name="Du L."/>
            <person name="Sun Y."/>
            <person name="Zhan W."/>
            <person name="Jiang J.F."/>
            <person name="Wang Q."/>
            <person name="Zhang B."/>
            <person name="Ji P."/>
            <person name="Bell-Sakyi L."/>
            <person name="Cui X.M."/>
            <person name="Yuan T.T."/>
            <person name="Jiang B.G."/>
            <person name="Yang W.F."/>
            <person name="Lam T.T."/>
            <person name="Chang Q.C."/>
            <person name="Ding S.J."/>
            <person name="Wang X.J."/>
            <person name="Zhu J.G."/>
            <person name="Ruan X.D."/>
            <person name="Zhao L."/>
            <person name="Wei J.T."/>
            <person name="Ye R.Z."/>
            <person name="Que T.C."/>
            <person name="Du C.H."/>
            <person name="Zhou Y.H."/>
            <person name="Cheng J.X."/>
            <person name="Dai P.F."/>
            <person name="Guo W.B."/>
            <person name="Han X.H."/>
            <person name="Huang E.J."/>
            <person name="Li L.F."/>
            <person name="Wei W."/>
            <person name="Gao Y.C."/>
            <person name="Liu J.Z."/>
            <person name="Shao H.Z."/>
            <person name="Wang X."/>
            <person name="Wang C.C."/>
            <person name="Yang T.C."/>
            <person name="Huo Q.B."/>
            <person name="Li W."/>
            <person name="Chen H.Y."/>
            <person name="Chen S.E."/>
            <person name="Zhou L.G."/>
            <person name="Ni X.B."/>
            <person name="Tian J.H."/>
            <person name="Sheng Y."/>
            <person name="Liu T."/>
            <person name="Pan Y.S."/>
            <person name="Xia L.Y."/>
            <person name="Li J."/>
            <person name="Zhao F."/>
            <person name="Cao W.C."/>
        </authorList>
    </citation>
    <scope>NUCLEOTIDE SEQUENCE [LARGE SCALE GENOMIC DNA]</scope>
    <source>
        <strain evidence="1">Iper-2018</strain>
    </source>
</reference>
<comment type="caution">
    <text evidence="1">The sequence shown here is derived from an EMBL/GenBank/DDBJ whole genome shotgun (WGS) entry which is preliminary data.</text>
</comment>
<gene>
    <name evidence="1" type="ORF">HPB47_014749</name>
</gene>
<dbReference type="EMBL" id="JABSTQ010003197">
    <property type="protein sequence ID" value="KAG0443583.1"/>
    <property type="molecule type" value="Genomic_DNA"/>
</dbReference>
<name>A0AC60QV71_IXOPE</name>
<evidence type="ECO:0000313" key="2">
    <source>
        <dbReference type="Proteomes" id="UP000805193"/>
    </source>
</evidence>
<sequence>MITRFGHFNPDKHTGVTMDGEGASGEGGSTTTLVSERQSEFNFEEARQRIKILELEMELERVRSAIRRAEGGKPAETGERGEQDDLRHFSKALSGVIRKFPSEAEVPVWFEAVETIFVTYRVPKAIWGQLIIPHVVEKVRYLATRLTVAELNDARVRETVLEELQLAPGEYKKRFLNATKWREEAWMPFATGLRSYLHFYLDARGIQTKEDLIDLLVADQLKARMSAEALRYVILKEDPSWHRVPELSRLMRLYEQAEGRGASSKNVDA</sequence>
<evidence type="ECO:0000313" key="1">
    <source>
        <dbReference type="EMBL" id="KAG0443583.1"/>
    </source>
</evidence>
<accession>A0AC60QV71</accession>
<organism evidence="1 2">
    <name type="scientific">Ixodes persulcatus</name>
    <name type="common">Taiga tick</name>
    <dbReference type="NCBI Taxonomy" id="34615"/>
    <lineage>
        <taxon>Eukaryota</taxon>
        <taxon>Metazoa</taxon>
        <taxon>Ecdysozoa</taxon>
        <taxon>Arthropoda</taxon>
        <taxon>Chelicerata</taxon>
        <taxon>Arachnida</taxon>
        <taxon>Acari</taxon>
        <taxon>Parasitiformes</taxon>
        <taxon>Ixodida</taxon>
        <taxon>Ixodoidea</taxon>
        <taxon>Ixodidae</taxon>
        <taxon>Ixodinae</taxon>
        <taxon>Ixodes</taxon>
    </lineage>
</organism>
<proteinExistence type="predicted"/>
<dbReference type="Proteomes" id="UP000805193">
    <property type="component" value="Unassembled WGS sequence"/>
</dbReference>